<dbReference type="SUPFAM" id="SSF48208">
    <property type="entry name" value="Six-hairpin glycosidases"/>
    <property type="match status" value="1"/>
</dbReference>
<dbReference type="GO" id="GO:0016787">
    <property type="term" value="F:hydrolase activity"/>
    <property type="evidence" value="ECO:0007669"/>
    <property type="project" value="UniProtKB-KW"/>
</dbReference>
<evidence type="ECO:0000256" key="5">
    <source>
        <dbReference type="ARBA" id="ARBA00023326"/>
    </source>
</evidence>
<evidence type="ECO:0000313" key="9">
    <source>
        <dbReference type="Proteomes" id="UP001604335"/>
    </source>
</evidence>
<dbReference type="Proteomes" id="UP001604335">
    <property type="component" value="Unassembled WGS sequence"/>
</dbReference>
<keyword evidence="9" id="KW-1185">Reference proteome</keyword>
<dbReference type="InterPro" id="IPR001701">
    <property type="entry name" value="Glyco_hydro_9"/>
</dbReference>
<evidence type="ECO:0000256" key="4">
    <source>
        <dbReference type="ARBA" id="ARBA00023295"/>
    </source>
</evidence>
<comment type="similarity">
    <text evidence="1">Belongs to the glycosyl hydrolase 9 (cellulase E) family.</text>
</comment>
<proteinExistence type="inferred from homology"/>
<evidence type="ECO:0000256" key="1">
    <source>
        <dbReference type="ARBA" id="ARBA00007072"/>
    </source>
</evidence>
<gene>
    <name evidence="8" type="ORF">VPK24_13425</name>
</gene>
<evidence type="ECO:0000256" key="3">
    <source>
        <dbReference type="ARBA" id="ARBA00023277"/>
    </source>
</evidence>
<evidence type="ECO:0000259" key="6">
    <source>
        <dbReference type="Pfam" id="PF00759"/>
    </source>
</evidence>
<feature type="domain" description="Cellulase Ig-like" evidence="7">
    <location>
        <begin position="57"/>
        <end position="144"/>
    </location>
</feature>
<dbReference type="SUPFAM" id="SSF81296">
    <property type="entry name" value="E set domains"/>
    <property type="match status" value="1"/>
</dbReference>
<sequence>MQRWKWVWLGGALLAGLGIMDFGSQSLANRSLFQYTMQAWALLPFNGGTGGGNEPIPRILVDQFGYRPQDPKVAVIASPQRGENANRAFTPGSVYEVRNTSTNAVVFSGALTPWNGGQIHGQSGDRAWHFDFSTVKQSGTYVVVDRERGERSFPFQIQANVYQKNLVTATRVFYYQRAGFNKTGSVAGKWQDAAAFLGPNQDSQARSVSAKDDPATARDLRGGWFDAGDTNKYSTFAGPVVNQLLTAYEENPRAFTDRFNIPESGNGIPDLIDEIKWEVDWLKRMQEADGGVLIKVGVLDHNAADRPSQDRRPRYYGPKCSSSTIATAAAFAHAARVYRQFPALQGESRDLEQRAIRAWNWFQQNPLKTDCDTQEIKAGDADRPVPEQQGNAAAAAVHLFALTGNPDYSTQLAKYLTASQPWNDNVWGRYRAHEGDALLLYTRLPNADATLVKQIRDRFVDMVRTQTQAYGLRMDLDPYRVSLPDEQYHWGSNQVQANYGNSNRDAIRYGAVPDRNASLQARAMAHLHYLHGVNPLGFVYLTNMGSLGAERSITSMYHEWLGRGVYERVAPGKPGPAPGYLVGGPNRDYTGNQESVKQQPIQKRYLDSPTGWPVNSWELTEPAIYYQAAYVRLLASITSP</sequence>
<dbReference type="Pfam" id="PF00759">
    <property type="entry name" value="Glyco_hydro_9"/>
    <property type="match status" value="1"/>
</dbReference>
<comment type="caution">
    <text evidence="8">The sequence shown here is derived from an EMBL/GenBank/DDBJ whole genome shotgun (WGS) entry which is preliminary data.</text>
</comment>
<dbReference type="InterPro" id="IPR014756">
    <property type="entry name" value="Ig_E-set"/>
</dbReference>
<organism evidence="8 9">
    <name type="scientific">Limnothrix redekei LRLZ20PSL1</name>
    <dbReference type="NCBI Taxonomy" id="3112953"/>
    <lineage>
        <taxon>Bacteria</taxon>
        <taxon>Bacillati</taxon>
        <taxon>Cyanobacteriota</taxon>
        <taxon>Cyanophyceae</taxon>
        <taxon>Pseudanabaenales</taxon>
        <taxon>Pseudanabaenaceae</taxon>
        <taxon>Limnothrix</taxon>
    </lineage>
</organism>
<evidence type="ECO:0000256" key="2">
    <source>
        <dbReference type="ARBA" id="ARBA00022801"/>
    </source>
</evidence>
<name>A0ABW7CEW8_9CYAN</name>
<dbReference type="InterPro" id="IPR008928">
    <property type="entry name" value="6-hairpin_glycosidase_sf"/>
</dbReference>
<reference evidence="9" key="1">
    <citation type="journal article" date="2024" name="Algal Res.">
        <title>Biochemical, toxicological and genomic investigation of a high-biomass producing Limnothrix strain isolated from Italian shallow drinking water reservoir.</title>
        <authorList>
            <person name="Simonazzi M."/>
            <person name="Shishido T.K."/>
            <person name="Delbaje E."/>
            <person name="Wahlsten M."/>
            <person name="Fewer D.P."/>
            <person name="Sivonen K."/>
            <person name="Pezzolesi L."/>
            <person name="Pistocchi R."/>
        </authorList>
    </citation>
    <scope>NUCLEOTIDE SEQUENCE [LARGE SCALE GENOMIC DNA]</scope>
    <source>
        <strain evidence="9">LRLZ20PSL1</strain>
    </source>
</reference>
<evidence type="ECO:0000259" key="7">
    <source>
        <dbReference type="Pfam" id="PF02927"/>
    </source>
</evidence>
<dbReference type="Gene3D" id="1.50.10.10">
    <property type="match status" value="1"/>
</dbReference>
<keyword evidence="5" id="KW-0624">Polysaccharide degradation</keyword>
<keyword evidence="4" id="KW-0326">Glycosidase</keyword>
<keyword evidence="3" id="KW-0119">Carbohydrate metabolism</keyword>
<dbReference type="InterPro" id="IPR013783">
    <property type="entry name" value="Ig-like_fold"/>
</dbReference>
<dbReference type="RefSeq" id="WP_393014208.1">
    <property type="nucleotide sequence ID" value="NZ_JAZAQF010000078.1"/>
</dbReference>
<dbReference type="InterPro" id="IPR012341">
    <property type="entry name" value="6hp_glycosidase-like_sf"/>
</dbReference>
<dbReference type="Gene3D" id="2.60.40.10">
    <property type="entry name" value="Immunoglobulins"/>
    <property type="match status" value="1"/>
</dbReference>
<feature type="domain" description="Glycoside hydrolase family 9" evidence="6">
    <location>
        <begin position="162"/>
        <end position="634"/>
    </location>
</feature>
<protein>
    <submittedName>
        <fullName evidence="8">Glycoside hydrolase family 9 protein</fullName>
    </submittedName>
</protein>
<dbReference type="EMBL" id="JAZAQF010000078">
    <property type="protein sequence ID" value="MFG3818645.1"/>
    <property type="molecule type" value="Genomic_DNA"/>
</dbReference>
<accession>A0ABW7CEW8</accession>
<keyword evidence="2 8" id="KW-0378">Hydrolase</keyword>
<dbReference type="Pfam" id="PF02927">
    <property type="entry name" value="CelD_N"/>
    <property type="match status" value="1"/>
</dbReference>
<dbReference type="CDD" id="cd02850">
    <property type="entry name" value="E_set_Cellulase_N"/>
    <property type="match status" value="1"/>
</dbReference>
<dbReference type="InterPro" id="IPR004197">
    <property type="entry name" value="Cellulase_Ig-like"/>
</dbReference>
<dbReference type="PANTHER" id="PTHR22298">
    <property type="entry name" value="ENDO-1,4-BETA-GLUCANASE"/>
    <property type="match status" value="1"/>
</dbReference>
<evidence type="ECO:0000313" key="8">
    <source>
        <dbReference type="EMBL" id="MFG3818645.1"/>
    </source>
</evidence>